<name>A0ABR9JRM2_9ACTN</name>
<accession>A0ABR9JRM2</accession>
<evidence type="ECO:0000313" key="1">
    <source>
        <dbReference type="EMBL" id="MBE1533231.1"/>
    </source>
</evidence>
<keyword evidence="2" id="KW-1185">Reference proteome</keyword>
<dbReference type="RefSeq" id="WP_192759816.1">
    <property type="nucleotide sequence ID" value="NZ_JADBDZ010000001.1"/>
</dbReference>
<dbReference type="Proteomes" id="UP000627838">
    <property type="component" value="Unassembled WGS sequence"/>
</dbReference>
<organism evidence="1 2">
    <name type="scientific">Actinomadura algeriensis</name>
    <dbReference type="NCBI Taxonomy" id="1679523"/>
    <lineage>
        <taxon>Bacteria</taxon>
        <taxon>Bacillati</taxon>
        <taxon>Actinomycetota</taxon>
        <taxon>Actinomycetes</taxon>
        <taxon>Streptosporangiales</taxon>
        <taxon>Thermomonosporaceae</taxon>
        <taxon>Actinomadura</taxon>
    </lineage>
</organism>
<protein>
    <submittedName>
        <fullName evidence="1">Uncharacterized protein</fullName>
    </submittedName>
</protein>
<gene>
    <name evidence="1" type="ORF">H4W34_003064</name>
</gene>
<reference evidence="1 2" key="1">
    <citation type="submission" date="2020-10" db="EMBL/GenBank/DDBJ databases">
        <title>Sequencing the genomes of 1000 actinobacteria strains.</title>
        <authorList>
            <person name="Klenk H.-P."/>
        </authorList>
    </citation>
    <scope>NUCLEOTIDE SEQUENCE [LARGE SCALE GENOMIC DNA]</scope>
    <source>
        <strain evidence="1 2">DSM 46744</strain>
    </source>
</reference>
<proteinExistence type="predicted"/>
<evidence type="ECO:0000313" key="2">
    <source>
        <dbReference type="Proteomes" id="UP000627838"/>
    </source>
</evidence>
<sequence>MDDPRLFGDDEPLVALADRLSARGWNCQLQKRAGDSEPALLRLQPPGAYGVSTRTVEVEVRAFEREPHFAYAQNSRRPIAPVAQLDRAVRAVVHVHGGTMPAPPQVPDGLLAAFESLRSERQDGLPAARGAGDEVEE</sequence>
<dbReference type="EMBL" id="JADBDZ010000001">
    <property type="protein sequence ID" value="MBE1533231.1"/>
    <property type="molecule type" value="Genomic_DNA"/>
</dbReference>
<comment type="caution">
    <text evidence="1">The sequence shown here is derived from an EMBL/GenBank/DDBJ whole genome shotgun (WGS) entry which is preliminary data.</text>
</comment>